<evidence type="ECO:0000313" key="2">
    <source>
        <dbReference type="Proteomes" id="UP000031890"/>
    </source>
</evidence>
<name>A0A0B6EYP2_9CORY</name>
<dbReference type="AlphaFoldDB" id="A0A0B6EYP2"/>
<accession>A0A0B6EYP2</accession>
<organism evidence="1 2">
    <name type="scientific">Corynebacterium singulare</name>
    <dbReference type="NCBI Taxonomy" id="161899"/>
    <lineage>
        <taxon>Bacteria</taxon>
        <taxon>Bacillati</taxon>
        <taxon>Actinomycetota</taxon>
        <taxon>Actinomycetes</taxon>
        <taxon>Mycobacteriales</taxon>
        <taxon>Corynebacteriaceae</taxon>
        <taxon>Corynebacterium</taxon>
    </lineage>
</organism>
<dbReference type="RefSeq" id="WP_042532563.1">
    <property type="nucleotide sequence ID" value="NZ_CP010827.1"/>
</dbReference>
<sequence length="190" mass="19434">MGRISVPKAAAGLVAGFAAFGVAGVAVAQGGLTANLALSGTFFNVNMRHLEGEGFSLFVDSDKKGEEDVPTARLKLEHAVASDLCLYVTTDLPAVGESTLALKAKGDNSVEATDLLVGASDIEGSLVMQDANVGIDARQLSQTADPGTWGLYAKHVSLTADDVRATSIGAKTLSAKNVGVSVERGRGNVC</sequence>
<dbReference type="KEGG" id="csx:CSING_12150"/>
<evidence type="ECO:0000313" key="1">
    <source>
        <dbReference type="EMBL" id="AJI79923.1"/>
    </source>
</evidence>
<dbReference type="HOGENOM" id="CLU_092426_1_0_11"/>
<dbReference type="Proteomes" id="UP000031890">
    <property type="component" value="Chromosome"/>
</dbReference>
<dbReference type="Pfam" id="PF19741">
    <property type="entry name" value="DUF6230"/>
    <property type="match status" value="1"/>
</dbReference>
<gene>
    <name evidence="1" type="ORF">CSING_12150</name>
</gene>
<evidence type="ECO:0008006" key="3">
    <source>
        <dbReference type="Google" id="ProtNLM"/>
    </source>
</evidence>
<dbReference type="OrthoDB" id="4421713at2"/>
<protein>
    <recommendedName>
        <fullName evidence="3">Cholesterol esterase</fullName>
    </recommendedName>
</protein>
<dbReference type="EMBL" id="CP010827">
    <property type="protein sequence ID" value="AJI79923.1"/>
    <property type="molecule type" value="Genomic_DNA"/>
</dbReference>
<reference evidence="1 2" key="1">
    <citation type="journal article" date="2015" name="Genome Announc.">
        <title>Complete Genome Sequence and Annotation of Corynebacterium singulare DSM 44357, Isolated from a Human Semen Specimen.</title>
        <authorList>
            <person name="Merten M."/>
            <person name="Brinkrolf K."/>
            <person name="Albersmeier A."/>
            <person name="Kutter Y."/>
            <person name="Ruckert C."/>
            <person name="Tauch A."/>
        </authorList>
    </citation>
    <scope>NUCLEOTIDE SEQUENCE [LARGE SCALE GENOMIC DNA]</scope>
    <source>
        <strain evidence="1">IBS B52218</strain>
    </source>
</reference>
<proteinExistence type="predicted"/>
<dbReference type="InterPro" id="IPR046198">
    <property type="entry name" value="DUF6230"/>
</dbReference>
<dbReference type="STRING" id="161899.CSING_12150"/>